<name>A0A8T2UZY4_CERRI</name>
<evidence type="ECO:0000313" key="2">
    <source>
        <dbReference type="Proteomes" id="UP000825935"/>
    </source>
</evidence>
<accession>A0A8T2UZY4</accession>
<reference evidence="1" key="1">
    <citation type="submission" date="2021-08" db="EMBL/GenBank/DDBJ databases">
        <title>WGS assembly of Ceratopteris richardii.</title>
        <authorList>
            <person name="Marchant D.B."/>
            <person name="Chen G."/>
            <person name="Jenkins J."/>
            <person name="Shu S."/>
            <person name="Leebens-Mack J."/>
            <person name="Grimwood J."/>
            <person name="Schmutz J."/>
            <person name="Soltis P."/>
            <person name="Soltis D."/>
            <person name="Chen Z.-H."/>
        </authorList>
    </citation>
    <scope>NUCLEOTIDE SEQUENCE</scope>
    <source>
        <strain evidence="1">Whitten #5841</strain>
        <tissue evidence="1">Leaf</tissue>
    </source>
</reference>
<sequence length="103" mass="12050">MEAFVRFRMHQIRINLSSLFYPQLTSIFQFKAINHFKSQKAFRSINVDFCYIIAASFSRSYVPVLKDQSAQAIPTCILTCSPLPHSLDVLYLHMDSWRDLTWS</sequence>
<proteinExistence type="predicted"/>
<keyword evidence="2" id="KW-1185">Reference proteome</keyword>
<organism evidence="1 2">
    <name type="scientific">Ceratopteris richardii</name>
    <name type="common">Triangle waterfern</name>
    <dbReference type="NCBI Taxonomy" id="49495"/>
    <lineage>
        <taxon>Eukaryota</taxon>
        <taxon>Viridiplantae</taxon>
        <taxon>Streptophyta</taxon>
        <taxon>Embryophyta</taxon>
        <taxon>Tracheophyta</taxon>
        <taxon>Polypodiopsida</taxon>
        <taxon>Polypodiidae</taxon>
        <taxon>Polypodiales</taxon>
        <taxon>Pteridineae</taxon>
        <taxon>Pteridaceae</taxon>
        <taxon>Parkerioideae</taxon>
        <taxon>Ceratopteris</taxon>
    </lineage>
</organism>
<dbReference type="AlphaFoldDB" id="A0A8T2UZY4"/>
<gene>
    <name evidence="1" type="ORF">KP509_05G078800</name>
</gene>
<dbReference type="Proteomes" id="UP000825935">
    <property type="component" value="Chromosome 5"/>
</dbReference>
<dbReference type="EMBL" id="CM035410">
    <property type="protein sequence ID" value="KAH7437569.1"/>
    <property type="molecule type" value="Genomic_DNA"/>
</dbReference>
<comment type="caution">
    <text evidence="1">The sequence shown here is derived from an EMBL/GenBank/DDBJ whole genome shotgun (WGS) entry which is preliminary data.</text>
</comment>
<protein>
    <submittedName>
        <fullName evidence="1">Uncharacterized protein</fullName>
    </submittedName>
</protein>
<evidence type="ECO:0000313" key="1">
    <source>
        <dbReference type="EMBL" id="KAH7437569.1"/>
    </source>
</evidence>